<accession>A0AAJ3RPS6</accession>
<dbReference type="Proteomes" id="UP000229102">
    <property type="component" value="Unassembled WGS sequence"/>
</dbReference>
<evidence type="ECO:0000313" key="1">
    <source>
        <dbReference type="EMBL" id="PJI18741.1"/>
    </source>
</evidence>
<evidence type="ECO:0000313" key="2">
    <source>
        <dbReference type="Proteomes" id="UP000229102"/>
    </source>
</evidence>
<gene>
    <name evidence="1" type="ORF">CTM53_08875</name>
</gene>
<organism evidence="1 2">
    <name type="scientific">Prevotella intermedia</name>
    <dbReference type="NCBI Taxonomy" id="28131"/>
    <lineage>
        <taxon>Bacteria</taxon>
        <taxon>Pseudomonadati</taxon>
        <taxon>Bacteroidota</taxon>
        <taxon>Bacteroidia</taxon>
        <taxon>Bacteroidales</taxon>
        <taxon>Prevotellaceae</taxon>
        <taxon>Prevotella</taxon>
    </lineage>
</organism>
<reference evidence="1 2" key="1">
    <citation type="submission" date="2017-11" db="EMBL/GenBank/DDBJ databases">
        <title>Genome sequencing of Prevotella intermedia KCOM 2698.</title>
        <authorList>
            <person name="Kook J.-K."/>
            <person name="Park S.-N."/>
            <person name="Lim Y.K."/>
        </authorList>
    </citation>
    <scope>NUCLEOTIDE SEQUENCE [LARGE SCALE GENOMIC DNA]</scope>
    <source>
        <strain evidence="1 2">KCOM 2698</strain>
    </source>
</reference>
<proteinExistence type="predicted"/>
<protein>
    <submittedName>
        <fullName evidence="1">Uncharacterized protein</fullName>
    </submittedName>
</protein>
<sequence>MKRYSKIKINEVANFLEELSWLLEKKRIAYLKEISSYIRDIEKNINDYPLNFSSRKDNNKHSHFLVGVLPSLFLDQELFKNRDEILDFADKVLRLPISRLGKRSRMEYIGGIVCEVAKMSDSQLFDLVSELENILSDDHKIKEIKKAKKDPNFSWNDTIKKLNR</sequence>
<name>A0AAJ3RPS6_PREIN</name>
<dbReference type="AlphaFoldDB" id="A0AAJ3RPS6"/>
<comment type="caution">
    <text evidence="1">The sequence shown here is derived from an EMBL/GenBank/DDBJ whole genome shotgun (WGS) entry which is preliminary data.</text>
</comment>
<dbReference type="EMBL" id="PENF01000002">
    <property type="protein sequence ID" value="PJI18741.1"/>
    <property type="molecule type" value="Genomic_DNA"/>
</dbReference>
<dbReference type="RefSeq" id="WP_100328336.1">
    <property type="nucleotide sequence ID" value="NZ_PENF01000002.1"/>
</dbReference>